<feature type="domain" description="Cysteine-rich transmembrane" evidence="6">
    <location>
        <begin position="372"/>
        <end position="410"/>
    </location>
</feature>
<reference evidence="7 8" key="1">
    <citation type="submission" date="2017-03" db="EMBL/GenBank/DDBJ databases">
        <title>Genomes of endolithic fungi from Antarctica.</title>
        <authorList>
            <person name="Coleine C."/>
            <person name="Masonjones S."/>
            <person name="Stajich J.E."/>
        </authorList>
    </citation>
    <scope>NUCLEOTIDE SEQUENCE [LARGE SCALE GENOMIC DNA]</scope>
    <source>
        <strain evidence="7 8">CCFEE 5187</strain>
    </source>
</reference>
<evidence type="ECO:0000256" key="2">
    <source>
        <dbReference type="ARBA" id="ARBA00009444"/>
    </source>
</evidence>
<evidence type="ECO:0000256" key="3">
    <source>
        <dbReference type="ARBA" id="ARBA00023136"/>
    </source>
</evidence>
<feature type="region of interest" description="Disordered" evidence="4">
    <location>
        <begin position="201"/>
        <end position="373"/>
    </location>
</feature>
<comment type="similarity">
    <text evidence="2">Belongs to the CYSTM1 family.</text>
</comment>
<evidence type="ECO:0000313" key="7">
    <source>
        <dbReference type="EMBL" id="TKA70476.1"/>
    </source>
</evidence>
<comment type="caution">
    <text evidence="7">The sequence shown here is derived from an EMBL/GenBank/DDBJ whole genome shotgun (WGS) entry which is preliminary data.</text>
</comment>
<feature type="compositionally biased region" description="Basic and acidic residues" evidence="4">
    <location>
        <begin position="140"/>
        <end position="149"/>
    </location>
</feature>
<evidence type="ECO:0000313" key="8">
    <source>
        <dbReference type="Proteomes" id="UP000308768"/>
    </source>
</evidence>
<gene>
    <name evidence="7" type="ORF">B0A49_04825</name>
</gene>
<dbReference type="AlphaFoldDB" id="A0A4U0X552"/>
<keyword evidence="8" id="KW-1185">Reference proteome</keyword>
<protein>
    <recommendedName>
        <fullName evidence="6">Cysteine-rich transmembrane domain-containing protein</fullName>
    </recommendedName>
</protein>
<dbReference type="GO" id="GO:0016020">
    <property type="term" value="C:membrane"/>
    <property type="evidence" value="ECO:0007669"/>
    <property type="project" value="UniProtKB-SubCell"/>
</dbReference>
<accession>A0A4U0X552</accession>
<keyword evidence="3 5" id="KW-0472">Membrane</keyword>
<organism evidence="7 8">
    <name type="scientific">Cryomyces minteri</name>
    <dbReference type="NCBI Taxonomy" id="331657"/>
    <lineage>
        <taxon>Eukaryota</taxon>
        <taxon>Fungi</taxon>
        <taxon>Dikarya</taxon>
        <taxon>Ascomycota</taxon>
        <taxon>Pezizomycotina</taxon>
        <taxon>Dothideomycetes</taxon>
        <taxon>Dothideomycetes incertae sedis</taxon>
        <taxon>Cryomyces</taxon>
    </lineage>
</organism>
<keyword evidence="5" id="KW-1133">Transmembrane helix</keyword>
<evidence type="ECO:0000256" key="5">
    <source>
        <dbReference type="SAM" id="Phobius"/>
    </source>
</evidence>
<evidence type="ECO:0000256" key="1">
    <source>
        <dbReference type="ARBA" id="ARBA00004370"/>
    </source>
</evidence>
<evidence type="ECO:0000256" key="4">
    <source>
        <dbReference type="SAM" id="MobiDB-lite"/>
    </source>
</evidence>
<name>A0A4U0X552_9PEZI</name>
<feature type="region of interest" description="Disordered" evidence="4">
    <location>
        <begin position="125"/>
        <end position="149"/>
    </location>
</feature>
<dbReference type="Pfam" id="PF12734">
    <property type="entry name" value="CYSTM"/>
    <property type="match status" value="1"/>
</dbReference>
<dbReference type="InterPro" id="IPR028144">
    <property type="entry name" value="CYSTM_dom"/>
</dbReference>
<dbReference type="Proteomes" id="UP000308768">
    <property type="component" value="Unassembled WGS sequence"/>
</dbReference>
<sequence>MPTIPTPDYTASRPLPLELRDLVTSFSHLVPNIFHQTQTSHSLPLSQSSSSALHQLVKRQTYNTVAIPTVYQGLSTDPQPGTVIGIVLGSVAGFILIVGLFYSLANSNNGRNTISADEDIVVRRGATRSRSPKSRKSRRSDREISRSPRRERVIVEERIREVNRAPPPMMSMPPRARSIVVEDRRVSGDDIVEVIEEHSDIAPRRKSRRSSGYRSVDPDLYAGGAYPQREVRRASTAHPAQPSAAQRNAEHPAAAALQSAQQRFSPRRAPRPPLSPPTTMAQKYDAPTGPPPSYPPQAHYDAGPAPANADYYGSDPRSQAPGGYGSPAPYAQAPRPYGPPQQAPYGYGAPPPPQQQGMYYQQQQQPPPMMQQGYYQQPMGARPQGGGASGGICAGIMGALACCCCLDFLF</sequence>
<keyword evidence="5" id="KW-0812">Transmembrane</keyword>
<proteinExistence type="inferred from homology"/>
<dbReference type="EMBL" id="NAJN01000641">
    <property type="protein sequence ID" value="TKA70476.1"/>
    <property type="molecule type" value="Genomic_DNA"/>
</dbReference>
<comment type="subcellular location">
    <subcellularLocation>
        <location evidence="1">Membrane</location>
    </subcellularLocation>
</comment>
<feature type="transmembrane region" description="Helical" evidence="5">
    <location>
        <begin position="83"/>
        <end position="105"/>
    </location>
</feature>
<feature type="compositionally biased region" description="Basic residues" evidence="4">
    <location>
        <begin position="125"/>
        <end position="139"/>
    </location>
</feature>
<dbReference type="OrthoDB" id="5423884at2759"/>
<feature type="compositionally biased region" description="Low complexity" evidence="4">
    <location>
        <begin position="355"/>
        <end position="373"/>
    </location>
</feature>
<evidence type="ECO:0000259" key="6">
    <source>
        <dbReference type="Pfam" id="PF12734"/>
    </source>
</evidence>